<sequence length="74" mass="7497">MGPAASIRGVVAFITESDTGAAKVLGGEQPVTELIGDPLDPALSRGVQAAGQQLDTTPSVKVPDDLLVCHQLSS</sequence>
<dbReference type="Proteomes" id="UP000053923">
    <property type="component" value="Unassembled WGS sequence"/>
</dbReference>
<organism evidence="1 2">
    <name type="scientific">Streptomyces regalis</name>
    <dbReference type="NCBI Taxonomy" id="68262"/>
    <lineage>
        <taxon>Bacteria</taxon>
        <taxon>Bacillati</taxon>
        <taxon>Actinomycetota</taxon>
        <taxon>Actinomycetes</taxon>
        <taxon>Kitasatosporales</taxon>
        <taxon>Streptomycetaceae</taxon>
        <taxon>Streptomyces</taxon>
    </lineage>
</organism>
<proteinExistence type="predicted"/>
<accession>A0A0X3VDM9</accession>
<protein>
    <submittedName>
        <fullName evidence="1">Uncharacterized protein</fullName>
    </submittedName>
</protein>
<name>A0A0X3VDM9_9ACTN</name>
<dbReference type="AlphaFoldDB" id="A0A0X3VDM9"/>
<dbReference type="EMBL" id="LLZG01000046">
    <property type="protein sequence ID" value="KUL42865.1"/>
    <property type="molecule type" value="Genomic_DNA"/>
</dbReference>
<comment type="caution">
    <text evidence="1">The sequence shown here is derived from an EMBL/GenBank/DDBJ whole genome shotgun (WGS) entry which is preliminary data.</text>
</comment>
<evidence type="ECO:0000313" key="2">
    <source>
        <dbReference type="Proteomes" id="UP000053923"/>
    </source>
</evidence>
<keyword evidence="2" id="KW-1185">Reference proteome</keyword>
<gene>
    <name evidence="1" type="ORF">ADL12_08810</name>
</gene>
<evidence type="ECO:0000313" key="1">
    <source>
        <dbReference type="EMBL" id="KUL42865.1"/>
    </source>
</evidence>
<reference evidence="2" key="1">
    <citation type="submission" date="2015-10" db="EMBL/GenBank/DDBJ databases">
        <authorList>
            <person name="Ju K.-S."/>
            <person name="Doroghazi J.R."/>
            <person name="Metcalf W.W."/>
        </authorList>
    </citation>
    <scope>NUCLEOTIDE SEQUENCE [LARGE SCALE GENOMIC DNA]</scope>
    <source>
        <strain evidence="2">NRRL 3151</strain>
    </source>
</reference>